<feature type="non-terminal residue" evidence="1">
    <location>
        <position position="52"/>
    </location>
</feature>
<organism evidence="1 2">
    <name type="scientific">Collybiopsis luxurians FD-317 M1</name>
    <dbReference type="NCBI Taxonomy" id="944289"/>
    <lineage>
        <taxon>Eukaryota</taxon>
        <taxon>Fungi</taxon>
        <taxon>Dikarya</taxon>
        <taxon>Basidiomycota</taxon>
        <taxon>Agaricomycotina</taxon>
        <taxon>Agaricomycetes</taxon>
        <taxon>Agaricomycetidae</taxon>
        <taxon>Agaricales</taxon>
        <taxon>Marasmiineae</taxon>
        <taxon>Omphalotaceae</taxon>
        <taxon>Collybiopsis</taxon>
        <taxon>Collybiopsis luxurians</taxon>
    </lineage>
</organism>
<dbReference type="HOGENOM" id="CLU_167729_0_0_1"/>
<sequence length="52" mass="6123">VPCDNDKCRFSPFHPRYCPSCPRTCLQYHQFPEQYNPHVNAFCPSCQALGYR</sequence>
<name>A0A0D0ANC3_9AGAR</name>
<dbReference type="OrthoDB" id="2748942at2759"/>
<dbReference type="AlphaFoldDB" id="A0A0D0ANC3"/>
<evidence type="ECO:0000313" key="2">
    <source>
        <dbReference type="Proteomes" id="UP000053593"/>
    </source>
</evidence>
<protein>
    <submittedName>
        <fullName evidence="1">Uncharacterized protein</fullName>
    </submittedName>
</protein>
<gene>
    <name evidence="1" type="ORF">GYMLUDRAFT_181063</name>
</gene>
<keyword evidence="2" id="KW-1185">Reference proteome</keyword>
<dbReference type="Proteomes" id="UP000053593">
    <property type="component" value="Unassembled WGS sequence"/>
</dbReference>
<proteinExistence type="predicted"/>
<evidence type="ECO:0000313" key="1">
    <source>
        <dbReference type="EMBL" id="KIK51750.1"/>
    </source>
</evidence>
<dbReference type="EMBL" id="KN834856">
    <property type="protein sequence ID" value="KIK51750.1"/>
    <property type="molecule type" value="Genomic_DNA"/>
</dbReference>
<reference evidence="1 2" key="1">
    <citation type="submission" date="2014-04" db="EMBL/GenBank/DDBJ databases">
        <title>Evolutionary Origins and Diversification of the Mycorrhizal Mutualists.</title>
        <authorList>
            <consortium name="DOE Joint Genome Institute"/>
            <consortium name="Mycorrhizal Genomics Consortium"/>
            <person name="Kohler A."/>
            <person name="Kuo A."/>
            <person name="Nagy L.G."/>
            <person name="Floudas D."/>
            <person name="Copeland A."/>
            <person name="Barry K.W."/>
            <person name="Cichocki N."/>
            <person name="Veneault-Fourrey C."/>
            <person name="LaButti K."/>
            <person name="Lindquist E.A."/>
            <person name="Lipzen A."/>
            <person name="Lundell T."/>
            <person name="Morin E."/>
            <person name="Murat C."/>
            <person name="Riley R."/>
            <person name="Ohm R."/>
            <person name="Sun H."/>
            <person name="Tunlid A."/>
            <person name="Henrissat B."/>
            <person name="Grigoriev I.V."/>
            <person name="Hibbett D.S."/>
            <person name="Martin F."/>
        </authorList>
    </citation>
    <scope>NUCLEOTIDE SEQUENCE [LARGE SCALE GENOMIC DNA]</scope>
    <source>
        <strain evidence="1 2">FD-317 M1</strain>
    </source>
</reference>
<accession>A0A0D0ANC3</accession>